<feature type="compositionally biased region" description="Basic and acidic residues" evidence="1">
    <location>
        <begin position="1"/>
        <end position="11"/>
    </location>
</feature>
<evidence type="ECO:0000256" key="1">
    <source>
        <dbReference type="SAM" id="MobiDB-lite"/>
    </source>
</evidence>
<gene>
    <name evidence="2" type="ORF">GBAR_LOCUS29328</name>
</gene>
<feature type="region of interest" description="Disordered" evidence="1">
    <location>
        <begin position="1"/>
        <end position="57"/>
    </location>
</feature>
<sequence>MRKLELERGEQESEEVENSALIEKQQKFAAKNRQGKKRGRGEHDSVTKKRKSQGGMFRMVIVTEHGAMSDAAANEGEMPAE</sequence>
<dbReference type="AlphaFoldDB" id="A0AA35XJ80"/>
<evidence type="ECO:0000313" key="3">
    <source>
        <dbReference type="Proteomes" id="UP001174909"/>
    </source>
</evidence>
<comment type="caution">
    <text evidence="2">The sequence shown here is derived from an EMBL/GenBank/DDBJ whole genome shotgun (WGS) entry which is preliminary data.</text>
</comment>
<proteinExistence type="predicted"/>
<accession>A0AA35XJ80</accession>
<dbReference type="Proteomes" id="UP001174909">
    <property type="component" value="Unassembled WGS sequence"/>
</dbReference>
<name>A0AA35XJ80_GEOBA</name>
<reference evidence="2" key="1">
    <citation type="submission" date="2023-03" db="EMBL/GenBank/DDBJ databases">
        <authorList>
            <person name="Steffen K."/>
            <person name="Cardenas P."/>
        </authorList>
    </citation>
    <scope>NUCLEOTIDE SEQUENCE</scope>
</reference>
<protein>
    <submittedName>
        <fullName evidence="2">Uncharacterized protein</fullName>
    </submittedName>
</protein>
<organism evidence="2 3">
    <name type="scientific">Geodia barretti</name>
    <name type="common">Barrett's horny sponge</name>
    <dbReference type="NCBI Taxonomy" id="519541"/>
    <lineage>
        <taxon>Eukaryota</taxon>
        <taxon>Metazoa</taxon>
        <taxon>Porifera</taxon>
        <taxon>Demospongiae</taxon>
        <taxon>Heteroscleromorpha</taxon>
        <taxon>Tetractinellida</taxon>
        <taxon>Astrophorina</taxon>
        <taxon>Geodiidae</taxon>
        <taxon>Geodia</taxon>
    </lineage>
</organism>
<evidence type="ECO:0000313" key="2">
    <source>
        <dbReference type="EMBL" id="CAI8053650.1"/>
    </source>
</evidence>
<dbReference type="EMBL" id="CASHTH010004113">
    <property type="protein sequence ID" value="CAI8053650.1"/>
    <property type="molecule type" value="Genomic_DNA"/>
</dbReference>
<feature type="non-terminal residue" evidence="2">
    <location>
        <position position="81"/>
    </location>
</feature>
<keyword evidence="3" id="KW-1185">Reference proteome</keyword>